<dbReference type="Proteomes" id="UP000245910">
    <property type="component" value="Chromosome IIII"/>
</dbReference>
<evidence type="ECO:0000256" key="1">
    <source>
        <dbReference type="SAM" id="MobiDB-lite"/>
    </source>
</evidence>
<keyword evidence="3" id="KW-1185">Reference proteome</keyword>
<dbReference type="GeneID" id="37265247"/>
<feature type="compositionally biased region" description="Polar residues" evidence="1">
    <location>
        <begin position="237"/>
        <end position="246"/>
    </location>
</feature>
<protein>
    <submittedName>
        <fullName evidence="2">Uncharacterized protein</fullName>
    </submittedName>
</protein>
<feature type="compositionally biased region" description="Basic and acidic residues" evidence="1">
    <location>
        <begin position="220"/>
        <end position="236"/>
    </location>
</feature>
<dbReference type="EMBL" id="LN649232">
    <property type="protein sequence ID" value="CEI41521.1"/>
    <property type="molecule type" value="Genomic_DNA"/>
</dbReference>
<dbReference type="RefSeq" id="XP_025583315.1">
    <property type="nucleotide sequence ID" value="XM_025729005.2"/>
</dbReference>
<dbReference type="AlphaFoldDB" id="A0A2L2SRL6"/>
<reference evidence="3" key="1">
    <citation type="submission" date="2014-10" db="EMBL/GenBank/DDBJ databases">
        <authorList>
            <person name="King R."/>
        </authorList>
    </citation>
    <scope>NUCLEOTIDE SEQUENCE [LARGE SCALE GENOMIC DNA]</scope>
    <source>
        <strain evidence="3">A3/5</strain>
    </source>
</reference>
<name>A0A2L2SRL6_9HYPO</name>
<feature type="region of interest" description="Disordered" evidence="1">
    <location>
        <begin position="220"/>
        <end position="246"/>
    </location>
</feature>
<evidence type="ECO:0000313" key="3">
    <source>
        <dbReference type="Proteomes" id="UP000245910"/>
    </source>
</evidence>
<accession>A0A2L2SRL6</accession>
<dbReference type="KEGG" id="fvn:FVRRES_13617"/>
<organism evidence="2 3">
    <name type="scientific">Fusarium venenatum</name>
    <dbReference type="NCBI Taxonomy" id="56646"/>
    <lineage>
        <taxon>Eukaryota</taxon>
        <taxon>Fungi</taxon>
        <taxon>Dikarya</taxon>
        <taxon>Ascomycota</taxon>
        <taxon>Pezizomycotina</taxon>
        <taxon>Sordariomycetes</taxon>
        <taxon>Hypocreomycetidae</taxon>
        <taxon>Hypocreales</taxon>
        <taxon>Nectriaceae</taxon>
        <taxon>Fusarium</taxon>
    </lineage>
</organism>
<evidence type="ECO:0000313" key="2">
    <source>
        <dbReference type="EMBL" id="CEI41521.1"/>
    </source>
</evidence>
<proteinExistence type="predicted"/>
<sequence length="246" mass="28478">MRMFLNCFRCEQRNRKQAVLEASTDIGADVEGPDMDDTAIVPAKGFLGSSTTRLPTYESKDSPRQHRSRADYVRLSIKDVLSTMRKESHLARCILFETARLQKTSPSVKSLKLPQDARILDIQFLELEKVLLNGNELIRGPRSDKHREKQNLIIKGKPFKKALRTAKRSLLELERSFNDQILCELENGMQREESVDYQQIDEKMRILRMELQKVYKEVKSAYDSEKKRQGRDRRAQTESSGAKQDS</sequence>